<keyword evidence="3" id="KW-1185">Reference proteome</keyword>
<proteinExistence type="predicted"/>
<dbReference type="Proteomes" id="UP001149400">
    <property type="component" value="Unassembled WGS sequence"/>
</dbReference>
<dbReference type="EMBL" id="JAJUBC010000020">
    <property type="protein sequence ID" value="MDD1794740.1"/>
    <property type="molecule type" value="Genomic_DNA"/>
</dbReference>
<keyword evidence="1" id="KW-1133">Transmembrane helix</keyword>
<accession>A0ABT5R4I1</accession>
<feature type="transmembrane region" description="Helical" evidence="1">
    <location>
        <begin position="41"/>
        <end position="59"/>
    </location>
</feature>
<protein>
    <submittedName>
        <fullName evidence="2">DUF2982 domain-containing protein</fullName>
    </submittedName>
</protein>
<gene>
    <name evidence="2" type="ORF">LRP50_16515</name>
</gene>
<comment type="caution">
    <text evidence="2">The sequence shown here is derived from an EMBL/GenBank/DDBJ whole genome shotgun (WGS) entry which is preliminary data.</text>
</comment>
<dbReference type="RefSeq" id="WP_274165564.1">
    <property type="nucleotide sequence ID" value="NZ_JAJUBC010000020.1"/>
</dbReference>
<organism evidence="2 3">
    <name type="scientific">Enterovibrio gelatinilyticus</name>
    <dbReference type="NCBI Taxonomy" id="2899819"/>
    <lineage>
        <taxon>Bacteria</taxon>
        <taxon>Pseudomonadati</taxon>
        <taxon>Pseudomonadota</taxon>
        <taxon>Gammaproteobacteria</taxon>
        <taxon>Vibrionales</taxon>
        <taxon>Vibrionaceae</taxon>
        <taxon>Enterovibrio</taxon>
    </lineage>
</organism>
<dbReference type="InterPro" id="IPR021367">
    <property type="entry name" value="DUF2982"/>
</dbReference>
<reference evidence="2" key="1">
    <citation type="submission" date="2021-12" db="EMBL/GenBank/DDBJ databases">
        <title>Enterovibrio ZSDZ35 sp. nov. and Enterovibrio ZSDZ42 sp. nov., isolated from coastal seawater in Qingdao.</title>
        <authorList>
            <person name="Zhang P."/>
        </authorList>
    </citation>
    <scope>NUCLEOTIDE SEQUENCE</scope>
    <source>
        <strain evidence="2">ZSDZ42</strain>
    </source>
</reference>
<evidence type="ECO:0000313" key="3">
    <source>
        <dbReference type="Proteomes" id="UP001149400"/>
    </source>
</evidence>
<keyword evidence="1" id="KW-0812">Transmembrane</keyword>
<evidence type="ECO:0000256" key="1">
    <source>
        <dbReference type="SAM" id="Phobius"/>
    </source>
</evidence>
<sequence>MNKQLLIYPPYQQLGKYFSIAVIVLIMIVLTLVIVNPQINAIPAFLGVSLLGGLGFYIARIIDQQRLSFSLSDMHLQHHTPKGGWSVKWRDIREIGIPSVSTQGWHQPMPWLGIKLKDYEPLLDGISFRLASHIIMEQRGLLLTAYRRSETQRKTKLEDMMFDDTPYVGASGKVYKGLVAMLANRMKYTRELLGYDVFVSEDLLDRPLEDFVGLTRRYLASAGRHPAEKPE</sequence>
<dbReference type="Pfam" id="PF11201">
    <property type="entry name" value="DUF2982"/>
    <property type="match status" value="1"/>
</dbReference>
<keyword evidence="1" id="KW-0472">Membrane</keyword>
<name>A0ABT5R4I1_9GAMM</name>
<feature type="transmembrane region" description="Helical" evidence="1">
    <location>
        <begin position="14"/>
        <end position="35"/>
    </location>
</feature>
<evidence type="ECO:0000313" key="2">
    <source>
        <dbReference type="EMBL" id="MDD1794740.1"/>
    </source>
</evidence>